<keyword evidence="5" id="KW-0677">Repeat</keyword>
<dbReference type="EMBL" id="JAROKS010000014">
    <property type="protein sequence ID" value="KAK1797208.1"/>
    <property type="molecule type" value="Genomic_DNA"/>
</dbReference>
<dbReference type="SMART" id="SM00458">
    <property type="entry name" value="RICIN"/>
    <property type="match status" value="1"/>
</dbReference>
<keyword evidence="8 11" id="KW-1015">Disulfide bond</keyword>
<keyword evidence="10" id="KW-0325">Glycoprotein</keyword>
<dbReference type="InterPro" id="IPR000772">
    <property type="entry name" value="Ricin_B_lectin"/>
</dbReference>
<name>A0AAD9DY30_9TELE</name>
<dbReference type="PANTHER" id="PTHR22803">
    <property type="entry name" value="MANNOSE, PHOSPHOLIPASE, LECTIN RECEPTOR RELATED"/>
    <property type="match status" value="1"/>
</dbReference>
<evidence type="ECO:0000256" key="9">
    <source>
        <dbReference type="ARBA" id="ARBA00023170"/>
    </source>
</evidence>
<sequence length="2646" mass="304365">MQYQRIIEMKITAVIVLLLEISQYFAQLDGTFLINNAHKNRCLEDFQDLVMCNPLSTKQQFHWTSENRIFNVAQKKCLGTGSKTEGNKLQWYICDANSDLQKWECNDNLQFGLKNESLYLSVQKDTNLLTLSKDPGEEGKWTIHGTMDSVCSRPYEELYTLGGNAFGRPCHFPFSYKDQWYTNCTTEDSSYLWCATDSEYDVNQLWGYCPTDQMEYWSKNPLTGVYYQANEDSALTWYQARKSCQQQGGDLLSITEPHEQTFISGLLQKRGLLLWTGLNCLDVSGGWHWINRQPLRFLTWLSGQPSFKPGHSCGVINQHYDSKWSTDICSARHGYICQKGLATPTVPPVVHTGYCHSPWIPYSGHCYFLNRTKRTWLEARDACRREGGDLLSILNSEEQSFVISQLGYLQTDELWIGFNDLKTPMLFEWSDHSFVPFAWWGMNEPSHSAALKEDCVLMKGEEGKWADQICQQKYGYICKKKTNVNPSTDDTVVTSPGCKPGWIRYGYYCYLAGAEIKSFEEAKQMCEKSGSYLIDITNKVENAFLVSLVGARPEKHFWIGLSNQRDRHTFAWTNNNKVLFTHFNAGMPGGRQGCVAMTTGVLAGLWDVLSCTNKEKYICKQKAEGMVTTPAPPTTLAPSCSEGWYPLTNRDYCFKIFEVNYKKAKTWSEALDFCLEVGGDLLSIHSDSDIQDVALPQTHSLSSWIGYSIQDPTVGYVWSDGSTTSYEKWGEGQPDNFNNMENCVELAYYQWKKTIEWNDRHCEERRNWLCEIKKGVIPKEVDITSERYNRTDDGWIIFKDSQYYFHDTSLTMEEARRFCKRRLGDLVVINDEEERVFLWHQALNKHHNIYIGLNINRDKSFMWMDGSPVVFQMWAPNQPSSENDEEHCVKMSWYSGLWEMEYCGNKQSFVCKRSGLVPVNSTAAPTEPPIGGCAPDWVKFEEKCYKIGLDQKTWTEARSYCRSQGGDLASIHSRLHQAFLTSRMNDNTLNLWLGFNNLAVRRFRWTDGSPVSFTYWANREPAGDMQFMGDWRHFSLSFMETYKPPLACVVMGAVQSPDLGKWVTKDCNDTNGFICSRTVDHVIMPSPTELPRTFIKLGNSSYMVVQRNLTWKEAKHHCEVEGAHLASILDMITQSYIELQTHKLGQPLWIGLNSDETEGYFRWIVNLHLTMDRWDHSEPKGNPCVYVDVDGKWKTSHCNQTYYSICKKSADIAQNPLSEYPGMCPELTDKEPKMIWLSYKEHCYAFITIKESWNTASQICMTRGANLVSIRDPLEGRFIENYVRLLSSSDSNFWIGLFMTRQGHWLWQDNSVLDYINWHQSADDYTDYFSTYDTCASISSSTKQWEKYNCEERASFICKAVKELYTLHGNALGRPCHFPFRFNKKWYTDCTTEGSSVSRLWCAIESEFKDDGPWGYCPTHQIDKSWSKNPLTGIYYQVNENSALAWYQARKSCQQQGGDLLSITEPHEQTFISGMTLTTAPALWTGLNSLDSLSGWQWINGQPLRYLKWLNGQPSFKPGHSCGVINQHYDSKWSTDICSARHGYICQKGLATPTVPPVVHTGYCHSPWIPYSGHCYFLNRTKRTWLEARDACRREGGDLLSILNSEEQSFVISQLGYLQTDELWIGFNDLKTPMLFEWSDHSFVPFAWWGMNEPSHSAALKEDCVLMKGEEGKWADQICQQKYGYICKKKTNVNPSTDDTVVTSPGCKPGWIRYGYYCYLAGGEIKSFEEAKQMCEKSGSYLIDITNKVENAFLVSLVGARPEKHFWIGLSNQRDRHTFAWTNNNKVLFTHFNAGMPGGRQGCVAMTTGVLAGLWDVLSCTNKEKYICKQKAEGMVTTPAPPTTLAPSCSEGWYPLTNRDYCFKMFDVQFDKKKTWSEALDFCRELGGDLLSIHSDLDIRQQHLKYSSSAWIGYSIQNPTVGYVWSDGSSSSYENWATGEPNNLNDVENCVRMENTWWDEKHWNDLHCDDRSNWICEIRKGVIPKEVNITSITYNTTDDGWIIFKDNQYYIGHRSISMIEARMFCKNRHSDLVVINDEEERVFLWHQAKKRYDDIYIGMHIDLDKTFTWMDGSPVVFQAWSENQPAFENDEEHCVKMTRSQGLWENVNCGDEENFICKRSGTPPVNSTVAPTEPSIGGCAPDWVKFQGKCYNIRLEPKTWTEARSYCRRLGGDLASITDSLQQAFLTLRMIENTPDLWIGFSNLAGKSFKWTDGSPIHVTKWAKGQPSEWHSEIYHAASCVVMGAVQSPELGMWVTKDCNDTNGFICSRTVDHFIKPSPKEEPKTFIKLGNSSYMVIQRNLTWKEAKHHCEVEGAHLASIRDMITQSYIELQTHELGQPLWIGLNSNETDGYFLWIDNWNLNMERWNSHEPKKDQPCVFVDVNGKWKTAHCNQTYYSVCKKSTDIAPNRPTQYPGLCPEQSEDPPISWLPYKGHCYAFMYLSLSWSSASLFCKKRGASLVSIEDTSEAKFIENYIDLLGSDDRHFWLGLYQTYAGHWLWMDSSVVDYTNWGQSISDVPNYYYDEFKECAFISTISKQWGTRHCENRARFICKTAKDIKKTTEVKHPDHAEHHVKVIVPVVLVTVVLCLLAGLAYFYRYHRFSRNQPADAAFENPMYHPTVVEVLPVEKEIKNLTDHMEINKKHSPL</sequence>
<dbReference type="PROSITE" id="PS50231">
    <property type="entry name" value="RICIN_B_LECTIN"/>
    <property type="match status" value="1"/>
</dbReference>
<dbReference type="InterPro" id="IPR013806">
    <property type="entry name" value="Kringle-like"/>
</dbReference>
<feature type="domain" description="C-type lectin" evidence="13">
    <location>
        <begin position="798"/>
        <end position="912"/>
    </location>
</feature>
<feature type="domain" description="C-type lectin" evidence="13">
    <location>
        <begin position="1097"/>
        <end position="1207"/>
    </location>
</feature>
<dbReference type="SMART" id="SM00059">
    <property type="entry name" value="FN2"/>
    <property type="match status" value="2"/>
</dbReference>
<evidence type="ECO:0000256" key="7">
    <source>
        <dbReference type="ARBA" id="ARBA00023136"/>
    </source>
</evidence>
<evidence type="ECO:0000256" key="5">
    <source>
        <dbReference type="ARBA" id="ARBA00022737"/>
    </source>
</evidence>
<feature type="domain" description="C-type lectin" evidence="13">
    <location>
        <begin position="1714"/>
        <end position="1829"/>
    </location>
</feature>
<evidence type="ECO:0000259" key="13">
    <source>
        <dbReference type="PROSITE" id="PS50041"/>
    </source>
</evidence>
<dbReference type="Pfam" id="PF00040">
    <property type="entry name" value="fn2"/>
    <property type="match status" value="2"/>
</dbReference>
<feature type="transmembrane region" description="Helical" evidence="12">
    <location>
        <begin position="2575"/>
        <end position="2596"/>
    </location>
</feature>
<feature type="disulfide bond" evidence="11">
    <location>
        <begin position="1390"/>
        <end position="1417"/>
    </location>
</feature>
<feature type="domain" description="Fibronectin type-II" evidence="14">
    <location>
        <begin position="165"/>
        <end position="211"/>
    </location>
</feature>
<evidence type="ECO:0000256" key="1">
    <source>
        <dbReference type="ARBA" id="ARBA00004167"/>
    </source>
</evidence>
<dbReference type="InterPro" id="IPR016187">
    <property type="entry name" value="CTDL_fold"/>
</dbReference>
<dbReference type="InterPro" id="IPR000562">
    <property type="entry name" value="FN_type2_dom"/>
</dbReference>
<dbReference type="GO" id="GO:0016020">
    <property type="term" value="C:membrane"/>
    <property type="evidence" value="ECO:0007669"/>
    <property type="project" value="UniProtKB-SubCell"/>
</dbReference>
<evidence type="ECO:0000313" key="15">
    <source>
        <dbReference type="EMBL" id="KAK1797208.1"/>
    </source>
</evidence>
<feature type="domain" description="C-type lectin" evidence="13">
    <location>
        <begin position="2146"/>
        <end position="2268"/>
    </location>
</feature>
<dbReference type="Gene3D" id="3.10.100.10">
    <property type="entry name" value="Mannose-Binding Protein A, subunit A"/>
    <property type="match status" value="16"/>
</dbReference>
<evidence type="ECO:0000256" key="11">
    <source>
        <dbReference type="PROSITE-ProRule" id="PRU00479"/>
    </source>
</evidence>
<dbReference type="Pfam" id="PF00059">
    <property type="entry name" value="Lectin_C"/>
    <property type="match status" value="16"/>
</dbReference>
<dbReference type="SUPFAM" id="SSF50370">
    <property type="entry name" value="Ricin B-like lectins"/>
    <property type="match status" value="1"/>
</dbReference>
<dbReference type="CDD" id="cd00062">
    <property type="entry name" value="FN2"/>
    <property type="match status" value="2"/>
</dbReference>
<dbReference type="SUPFAM" id="SSF56436">
    <property type="entry name" value="C-type lectin-like"/>
    <property type="match status" value="16"/>
</dbReference>
<dbReference type="InterPro" id="IPR035992">
    <property type="entry name" value="Ricin_B-like_lectins"/>
</dbReference>
<keyword evidence="9" id="KW-0675">Receptor</keyword>
<keyword evidence="7 12" id="KW-0472">Membrane</keyword>
<feature type="domain" description="C-type lectin" evidence="13">
    <location>
        <begin position="1571"/>
        <end position="1688"/>
    </location>
</feature>
<comment type="caution">
    <text evidence="11">Lacks conserved residue(s) required for the propagation of feature annotation.</text>
</comment>
<dbReference type="PROSITE" id="PS50041">
    <property type="entry name" value="C_TYPE_LECTIN_2"/>
    <property type="match status" value="16"/>
</dbReference>
<proteinExistence type="predicted"/>
<feature type="domain" description="C-type lectin" evidence="13">
    <location>
        <begin position="2004"/>
        <end position="2118"/>
    </location>
</feature>
<dbReference type="Gene3D" id="2.10.10.10">
    <property type="entry name" value="Fibronectin, type II, collagen-binding"/>
    <property type="match status" value="2"/>
</dbReference>
<dbReference type="Proteomes" id="UP001239994">
    <property type="component" value="Unassembled WGS sequence"/>
</dbReference>
<accession>A0AAD9DY30</accession>
<keyword evidence="6 12" id="KW-1133">Transmembrane helix</keyword>
<feature type="domain" description="C-type lectin" evidence="13">
    <location>
        <begin position="1858"/>
        <end position="1977"/>
    </location>
</feature>
<feature type="domain" description="C-type lectin" evidence="13">
    <location>
        <begin position="505"/>
        <end position="620"/>
    </location>
</feature>
<dbReference type="SUPFAM" id="SSF57440">
    <property type="entry name" value="Kringle-like"/>
    <property type="match status" value="1"/>
</dbReference>
<keyword evidence="4" id="KW-0732">Signal</keyword>
<dbReference type="InterPro" id="IPR050111">
    <property type="entry name" value="C-type_lectin/snaclec_domain"/>
</dbReference>
<evidence type="ECO:0000256" key="12">
    <source>
        <dbReference type="SAM" id="Phobius"/>
    </source>
</evidence>
<dbReference type="InterPro" id="IPR036943">
    <property type="entry name" value="FN_type2_sf"/>
</dbReference>
<organism evidence="15 16">
    <name type="scientific">Electrophorus voltai</name>
    <dbReference type="NCBI Taxonomy" id="2609070"/>
    <lineage>
        <taxon>Eukaryota</taxon>
        <taxon>Metazoa</taxon>
        <taxon>Chordata</taxon>
        <taxon>Craniata</taxon>
        <taxon>Vertebrata</taxon>
        <taxon>Euteleostomi</taxon>
        <taxon>Actinopterygii</taxon>
        <taxon>Neopterygii</taxon>
        <taxon>Teleostei</taxon>
        <taxon>Ostariophysi</taxon>
        <taxon>Gymnotiformes</taxon>
        <taxon>Gymnotoidei</taxon>
        <taxon>Gymnotidae</taxon>
        <taxon>Electrophorus</taxon>
    </lineage>
</organism>
<evidence type="ECO:0000313" key="16">
    <source>
        <dbReference type="Proteomes" id="UP001239994"/>
    </source>
</evidence>
<dbReference type="InterPro" id="IPR001304">
    <property type="entry name" value="C-type_lectin-like"/>
</dbReference>
<protein>
    <recommendedName>
        <fullName evidence="17">Mannose receptor, C type 1b</fullName>
    </recommendedName>
</protein>
<evidence type="ECO:0000259" key="14">
    <source>
        <dbReference type="PROSITE" id="PS51092"/>
    </source>
</evidence>
<gene>
    <name evidence="15" type="ORF">P4O66_008284</name>
</gene>
<feature type="domain" description="C-type lectin" evidence="13">
    <location>
        <begin position="362"/>
        <end position="479"/>
    </location>
</feature>
<dbReference type="PROSITE" id="PS51092">
    <property type="entry name" value="FN2_2"/>
    <property type="match status" value="2"/>
</dbReference>
<comment type="caution">
    <text evidence="15">The sequence shown here is derived from an EMBL/GenBank/DDBJ whole genome shotgun (WGS) entry which is preliminary data.</text>
</comment>
<dbReference type="GO" id="GO:0006897">
    <property type="term" value="P:endocytosis"/>
    <property type="evidence" value="ECO:0007669"/>
    <property type="project" value="UniProtKB-KW"/>
</dbReference>
<dbReference type="Pfam" id="PF24562">
    <property type="entry name" value="CysR_MRC2_N"/>
    <property type="match status" value="1"/>
</dbReference>
<dbReference type="PROSITE" id="PS00615">
    <property type="entry name" value="C_TYPE_LECTIN_1"/>
    <property type="match status" value="3"/>
</dbReference>
<evidence type="ECO:0008006" key="17">
    <source>
        <dbReference type="Google" id="ProtNLM"/>
    </source>
</evidence>
<feature type="domain" description="C-type lectin" evidence="13">
    <location>
        <begin position="222"/>
        <end position="338"/>
    </location>
</feature>
<evidence type="ECO:0000256" key="2">
    <source>
        <dbReference type="ARBA" id="ARBA00022583"/>
    </source>
</evidence>
<feature type="domain" description="C-type lectin" evidence="13">
    <location>
        <begin position="649"/>
        <end position="771"/>
    </location>
</feature>
<feature type="domain" description="C-type lectin" evidence="13">
    <location>
        <begin position="940"/>
        <end position="1076"/>
    </location>
</feature>
<evidence type="ECO:0000256" key="6">
    <source>
        <dbReference type="ARBA" id="ARBA00022989"/>
    </source>
</evidence>
<feature type="domain" description="Fibronectin type-II" evidence="14">
    <location>
        <begin position="1371"/>
        <end position="1419"/>
    </location>
</feature>
<dbReference type="FunFam" id="3.10.100.10:FF:000025">
    <property type="entry name" value="Mannose receptor C-type 1"/>
    <property type="match status" value="2"/>
</dbReference>
<dbReference type="FunFam" id="2.10.10.10:FF:000001">
    <property type="entry name" value="Fibronectin 1a isoform 1"/>
    <property type="match status" value="1"/>
</dbReference>
<evidence type="ECO:0000256" key="3">
    <source>
        <dbReference type="ARBA" id="ARBA00022692"/>
    </source>
</evidence>
<dbReference type="InterPro" id="IPR016186">
    <property type="entry name" value="C-type_lectin-like/link_sf"/>
</dbReference>
<dbReference type="InterPro" id="IPR018378">
    <property type="entry name" value="C-type_lectin_CS"/>
</dbReference>
<keyword evidence="16" id="KW-1185">Reference proteome</keyword>
<evidence type="ECO:0000256" key="4">
    <source>
        <dbReference type="ARBA" id="ARBA00022729"/>
    </source>
</evidence>
<dbReference type="Gene3D" id="2.80.10.50">
    <property type="match status" value="1"/>
</dbReference>
<evidence type="ECO:0000256" key="8">
    <source>
        <dbReference type="ARBA" id="ARBA00023157"/>
    </source>
</evidence>
<feature type="disulfide bond" evidence="11">
    <location>
        <begin position="1376"/>
        <end position="1402"/>
    </location>
</feature>
<reference evidence="15" key="1">
    <citation type="submission" date="2023-03" db="EMBL/GenBank/DDBJ databases">
        <title>Electrophorus voltai genome.</title>
        <authorList>
            <person name="Bian C."/>
        </authorList>
    </citation>
    <scope>NUCLEOTIDE SEQUENCE</scope>
    <source>
        <strain evidence="15">CB-2022</strain>
        <tissue evidence="15">Muscle</tissue>
    </source>
</reference>
<feature type="domain" description="C-type lectin" evidence="13">
    <location>
        <begin position="2289"/>
        <end position="2400"/>
    </location>
</feature>
<keyword evidence="2" id="KW-0254">Endocytosis</keyword>
<evidence type="ECO:0000256" key="10">
    <source>
        <dbReference type="ARBA" id="ARBA00023180"/>
    </source>
</evidence>
<dbReference type="CDD" id="cd00037">
    <property type="entry name" value="CLECT"/>
    <property type="match status" value="15"/>
</dbReference>
<comment type="subcellular location">
    <subcellularLocation>
        <location evidence="1">Membrane</location>
        <topology evidence="1">Single-pass membrane protein</topology>
    </subcellularLocation>
</comment>
<keyword evidence="3 12" id="KW-0812">Transmembrane</keyword>
<feature type="domain" description="C-type lectin" evidence="13">
    <location>
        <begin position="2431"/>
        <end position="2552"/>
    </location>
</feature>
<dbReference type="SMART" id="SM00034">
    <property type="entry name" value="CLECT"/>
    <property type="match status" value="16"/>
</dbReference>
<feature type="domain" description="C-type lectin" evidence="13">
    <location>
        <begin position="1239"/>
        <end position="1359"/>
    </location>
</feature>
<feature type="domain" description="C-type lectin" evidence="13">
    <location>
        <begin position="1431"/>
        <end position="1547"/>
    </location>
</feature>